<dbReference type="SUPFAM" id="SSF57716">
    <property type="entry name" value="Glucocorticoid receptor-like (DNA-binding domain)"/>
    <property type="match status" value="1"/>
</dbReference>
<dbReference type="Gene3D" id="1.20.120.910">
    <property type="entry name" value="DksA, coiled-coil domain"/>
    <property type="match status" value="1"/>
</dbReference>
<keyword evidence="3" id="KW-0862">Zinc</keyword>
<proteinExistence type="predicted"/>
<name>A0ABW0Q627_9BURK</name>
<protein>
    <submittedName>
        <fullName evidence="6">TraR/DksA family transcriptional regulator</fullName>
    </submittedName>
</protein>
<dbReference type="PROSITE" id="PS51128">
    <property type="entry name" value="ZF_DKSA_2"/>
    <property type="match status" value="1"/>
</dbReference>
<dbReference type="Proteomes" id="UP001596084">
    <property type="component" value="Unassembled WGS sequence"/>
</dbReference>
<sequence>MTTLRNDQLDLLRCALAERDAQLQVEVRAAKQAAAERPPATVREVQDPGEDAEEHFRHGLEHVDLEREQEELRAIQQARERMADGSYGSCIDCGQPIPFERLKAQPSASRCIVCQTRFEHSQVR</sequence>
<evidence type="ECO:0000313" key="7">
    <source>
        <dbReference type="Proteomes" id="UP001596084"/>
    </source>
</evidence>
<dbReference type="PANTHER" id="PTHR33823">
    <property type="entry name" value="RNA POLYMERASE-BINDING TRANSCRIPTION FACTOR DKSA-RELATED"/>
    <property type="match status" value="1"/>
</dbReference>
<dbReference type="EMBL" id="JBHSMX010000008">
    <property type="protein sequence ID" value="MFC5520031.1"/>
    <property type="molecule type" value="Genomic_DNA"/>
</dbReference>
<dbReference type="InterPro" id="IPR000962">
    <property type="entry name" value="Znf_DskA_TraR"/>
</dbReference>
<dbReference type="SUPFAM" id="SSF109635">
    <property type="entry name" value="DnaK suppressor protein DksA, alpha-hairpin domain"/>
    <property type="match status" value="1"/>
</dbReference>
<keyword evidence="1" id="KW-0479">Metal-binding</keyword>
<evidence type="ECO:0000256" key="2">
    <source>
        <dbReference type="ARBA" id="ARBA00022771"/>
    </source>
</evidence>
<evidence type="ECO:0000256" key="1">
    <source>
        <dbReference type="ARBA" id="ARBA00022723"/>
    </source>
</evidence>
<dbReference type="PANTHER" id="PTHR33823:SF4">
    <property type="entry name" value="GENERAL STRESS PROTEIN 16O"/>
    <property type="match status" value="1"/>
</dbReference>
<organism evidence="6 7">
    <name type="scientific">Polaromonas jejuensis</name>
    <dbReference type="NCBI Taxonomy" id="457502"/>
    <lineage>
        <taxon>Bacteria</taxon>
        <taxon>Pseudomonadati</taxon>
        <taxon>Pseudomonadota</taxon>
        <taxon>Betaproteobacteria</taxon>
        <taxon>Burkholderiales</taxon>
        <taxon>Comamonadaceae</taxon>
        <taxon>Polaromonas</taxon>
    </lineage>
</organism>
<dbReference type="Pfam" id="PF01258">
    <property type="entry name" value="zf-dskA_traR"/>
    <property type="match status" value="1"/>
</dbReference>
<feature type="zinc finger region" description="dksA C4-type" evidence="4">
    <location>
        <begin position="90"/>
        <end position="114"/>
    </location>
</feature>
<dbReference type="InterPro" id="IPR037187">
    <property type="entry name" value="DnaK_N"/>
</dbReference>
<reference evidence="7" key="1">
    <citation type="journal article" date="2019" name="Int. J. Syst. Evol. Microbiol.">
        <title>The Global Catalogue of Microorganisms (GCM) 10K type strain sequencing project: providing services to taxonomists for standard genome sequencing and annotation.</title>
        <authorList>
            <consortium name="The Broad Institute Genomics Platform"/>
            <consortium name="The Broad Institute Genome Sequencing Center for Infectious Disease"/>
            <person name="Wu L."/>
            <person name="Ma J."/>
        </authorList>
    </citation>
    <scope>NUCLEOTIDE SEQUENCE [LARGE SCALE GENOMIC DNA]</scope>
    <source>
        <strain evidence="7">CGMCC 4.7277</strain>
    </source>
</reference>
<evidence type="ECO:0000313" key="6">
    <source>
        <dbReference type="EMBL" id="MFC5520031.1"/>
    </source>
</evidence>
<evidence type="ECO:0000256" key="3">
    <source>
        <dbReference type="ARBA" id="ARBA00022833"/>
    </source>
</evidence>
<gene>
    <name evidence="6" type="ORF">ACFPP7_03755</name>
</gene>
<comment type="caution">
    <text evidence="6">The sequence shown here is derived from an EMBL/GenBank/DDBJ whole genome shotgun (WGS) entry which is preliminary data.</text>
</comment>
<keyword evidence="7" id="KW-1185">Reference proteome</keyword>
<evidence type="ECO:0000259" key="5">
    <source>
        <dbReference type="Pfam" id="PF01258"/>
    </source>
</evidence>
<accession>A0ABW0Q627</accession>
<dbReference type="RefSeq" id="WP_157090308.1">
    <property type="nucleotide sequence ID" value="NZ_JBHSMX010000008.1"/>
</dbReference>
<keyword evidence="2" id="KW-0863">Zinc-finger</keyword>
<feature type="domain" description="Zinc finger DksA/TraR C4-type" evidence="5">
    <location>
        <begin position="85"/>
        <end position="120"/>
    </location>
</feature>
<evidence type="ECO:0000256" key="4">
    <source>
        <dbReference type="PROSITE-ProRule" id="PRU00510"/>
    </source>
</evidence>